<dbReference type="Proteomes" id="UP000298688">
    <property type="component" value="Chromosome"/>
</dbReference>
<dbReference type="OrthoDB" id="9804318at2"/>
<dbReference type="PIRSF" id="PIRSF029827">
    <property type="entry name" value="Fe_traffic_YggX"/>
    <property type="match status" value="1"/>
</dbReference>
<dbReference type="RefSeq" id="WP_158337614.1">
    <property type="nucleotide sequence ID" value="NZ_CP034858.1"/>
</dbReference>
<sequence length="78" mass="9566">MSRIIFCTFLQKKSEGQDYPPYPGELGKKIYNQISKVAWKEWKLQQTKLINEEKLNMFNRNDRKKIEEYMKLFLFKNE</sequence>
<dbReference type="GO" id="GO:0005829">
    <property type="term" value="C:cytosol"/>
    <property type="evidence" value="ECO:0007669"/>
    <property type="project" value="TreeGrafter"/>
</dbReference>
<keyword evidence="1 2" id="KW-0408">Iron</keyword>
<reference evidence="3 4" key="1">
    <citation type="submission" date="2018-12" db="EMBL/GenBank/DDBJ databases">
        <authorList>
            <person name="Chong R.A."/>
        </authorList>
    </citation>
    <scope>NUCLEOTIDE SEQUENCE [LARGE SCALE GENOMIC DNA]</scope>
    <source>
        <strain evidence="3 4">Rpa</strain>
    </source>
</reference>
<comment type="similarity">
    <text evidence="2">Belongs to the Fe(2+)-trafficking protein family.</text>
</comment>
<dbReference type="PANTHER" id="PTHR36965">
    <property type="entry name" value="FE(2+)-TRAFFICKING PROTEIN-RELATED"/>
    <property type="match status" value="1"/>
</dbReference>
<reference evidence="3 4" key="2">
    <citation type="submission" date="2019-05" db="EMBL/GenBank/DDBJ databases">
        <title>Genome evolution of the obligate endosymbiont Buchnera aphidicola.</title>
        <authorList>
            <person name="Moran N.A."/>
        </authorList>
    </citation>
    <scope>NUCLEOTIDE SEQUENCE [LARGE SCALE GENOMIC DNA]</scope>
    <source>
        <strain evidence="3 4">Rpa</strain>
    </source>
</reference>
<dbReference type="InterPro" id="IPR007457">
    <property type="entry name" value="Fe_traffick_prot_YggX"/>
</dbReference>
<dbReference type="Pfam" id="PF04362">
    <property type="entry name" value="Iron_traffic"/>
    <property type="match status" value="1"/>
</dbReference>
<dbReference type="HAMAP" id="MF_00686">
    <property type="entry name" value="Fe_traffic_YggX"/>
    <property type="match status" value="1"/>
</dbReference>
<protein>
    <recommendedName>
        <fullName evidence="2">Probable Fe(2+)-trafficking protein</fullName>
    </recommendedName>
</protein>
<dbReference type="Gene3D" id="1.10.3880.10">
    <property type="entry name" value="Fe(II) trafficking protein YggX"/>
    <property type="match status" value="1"/>
</dbReference>
<dbReference type="PANTHER" id="PTHR36965:SF1">
    <property type="entry name" value="FE(2+)-TRAFFICKING PROTEIN-RELATED"/>
    <property type="match status" value="1"/>
</dbReference>
<dbReference type="EMBL" id="CP034858">
    <property type="protein sequence ID" value="QCI25174.1"/>
    <property type="molecule type" value="Genomic_DNA"/>
</dbReference>
<name>A0A4D6YGS7_BUCRP</name>
<dbReference type="InterPro" id="IPR036766">
    <property type="entry name" value="Fe_traffick_prot_YggX_sf"/>
</dbReference>
<accession>A0A4D6YGS7</accession>
<proteinExistence type="inferred from homology"/>
<dbReference type="NCBIfam" id="NF003817">
    <property type="entry name" value="PRK05408.1"/>
    <property type="match status" value="1"/>
</dbReference>
<dbReference type="SUPFAM" id="SSF111148">
    <property type="entry name" value="YggX-like"/>
    <property type="match status" value="1"/>
</dbReference>
<dbReference type="AlphaFoldDB" id="A0A4D6YGS7"/>
<dbReference type="GO" id="GO:0005506">
    <property type="term" value="F:iron ion binding"/>
    <property type="evidence" value="ECO:0007669"/>
    <property type="project" value="UniProtKB-UniRule"/>
</dbReference>
<gene>
    <name evidence="3" type="ORF">D9V76_02850</name>
</gene>
<dbReference type="GO" id="GO:0034599">
    <property type="term" value="P:cellular response to oxidative stress"/>
    <property type="evidence" value="ECO:0007669"/>
    <property type="project" value="TreeGrafter"/>
</dbReference>
<evidence type="ECO:0000256" key="2">
    <source>
        <dbReference type="HAMAP-Rule" id="MF_00686"/>
    </source>
</evidence>
<evidence type="ECO:0000313" key="4">
    <source>
        <dbReference type="Proteomes" id="UP000298688"/>
    </source>
</evidence>
<organism evidence="3 4">
    <name type="scientific">Buchnera aphidicola subsp. Rhopalosiphum padi</name>
    <dbReference type="NCBI Taxonomy" id="98793"/>
    <lineage>
        <taxon>Bacteria</taxon>
        <taxon>Pseudomonadati</taxon>
        <taxon>Pseudomonadota</taxon>
        <taxon>Gammaproteobacteria</taxon>
        <taxon>Enterobacterales</taxon>
        <taxon>Erwiniaceae</taxon>
        <taxon>Buchnera</taxon>
    </lineage>
</organism>
<evidence type="ECO:0000256" key="1">
    <source>
        <dbReference type="ARBA" id="ARBA00023004"/>
    </source>
</evidence>
<evidence type="ECO:0000313" key="3">
    <source>
        <dbReference type="EMBL" id="QCI25174.1"/>
    </source>
</evidence>
<comment type="subunit">
    <text evidence="2">Monomer.</text>
</comment>
<comment type="function">
    <text evidence="2">Could be a mediator in iron transactions between iron acquisition and iron-requiring processes, such as synthesis and/or repair of Fe-S clusters in biosynthetic enzymes.</text>
</comment>